<organism evidence="2 3">
    <name type="scientific">Durusdinium trenchii</name>
    <dbReference type="NCBI Taxonomy" id="1381693"/>
    <lineage>
        <taxon>Eukaryota</taxon>
        <taxon>Sar</taxon>
        <taxon>Alveolata</taxon>
        <taxon>Dinophyceae</taxon>
        <taxon>Suessiales</taxon>
        <taxon>Symbiodiniaceae</taxon>
        <taxon>Durusdinium</taxon>
    </lineage>
</organism>
<protein>
    <submittedName>
        <fullName evidence="2">Uncharacterized protein</fullName>
    </submittedName>
</protein>
<keyword evidence="3" id="KW-1185">Reference proteome</keyword>
<evidence type="ECO:0000313" key="2">
    <source>
        <dbReference type="EMBL" id="CAK9090039.1"/>
    </source>
</evidence>
<keyword evidence="1" id="KW-0694">RNA-binding</keyword>
<dbReference type="Gene3D" id="3.30.110.20">
    <property type="entry name" value="Alba-like domain"/>
    <property type="match status" value="2"/>
</dbReference>
<name>A0ABP0QPW0_9DINO</name>
<evidence type="ECO:0000313" key="3">
    <source>
        <dbReference type="Proteomes" id="UP001642484"/>
    </source>
</evidence>
<reference evidence="2 3" key="1">
    <citation type="submission" date="2024-02" db="EMBL/GenBank/DDBJ databases">
        <authorList>
            <person name="Chen Y."/>
            <person name="Shah S."/>
            <person name="Dougan E. K."/>
            <person name="Thang M."/>
            <person name="Chan C."/>
        </authorList>
    </citation>
    <scope>NUCLEOTIDE SEQUENCE [LARGE SCALE GENOMIC DNA]</scope>
</reference>
<accession>A0ABP0QPW0</accession>
<dbReference type="InterPro" id="IPR036882">
    <property type="entry name" value="Alba-like_dom_sf"/>
</dbReference>
<dbReference type="EMBL" id="CAXAMN010024806">
    <property type="protein sequence ID" value="CAK9090039.1"/>
    <property type="molecule type" value="Genomic_DNA"/>
</dbReference>
<gene>
    <name evidence="2" type="ORF">CCMP2556_LOCUS43287</name>
</gene>
<dbReference type="InterPro" id="IPR007347">
    <property type="entry name" value="SpoVS"/>
</dbReference>
<dbReference type="Proteomes" id="UP001642484">
    <property type="component" value="Unassembled WGS sequence"/>
</dbReference>
<dbReference type="Pfam" id="PF04232">
    <property type="entry name" value="SpoVS"/>
    <property type="match status" value="1"/>
</dbReference>
<sequence>MGASRWGAMHRRVALGAMHRRAMGLAFLAFCKLGGILPSFLHVRHGISVRLPAVQCTASSACRAGDEGLVDTIWATSSRPKPLKRNRQDRRLSSEKESTGDLFASKRFSKSLSKDIKNRIQESGRAVIRAVGPQATYQAFKAVTAANELLQGVDLKGDQVLAAVPSFRPVRLNEQETTVTFLDCMLLPQMSADISIEASQMLTSGPAKGQMSKMAAAIKSRIRESSRAVVLATGSRQISTATKAIVQAGRFLREDQGFSGKDVKMPSIAVMPRMHEFAPKTIRKGKERGEDDPVTIGMRFDCVDVSDRFSTGRRQSSSTCHQALPPWKA</sequence>
<comment type="caution">
    <text evidence="2">The sequence shown here is derived from an EMBL/GenBank/DDBJ whole genome shotgun (WGS) entry which is preliminary data.</text>
</comment>
<proteinExistence type="predicted"/>
<evidence type="ECO:0000256" key="1">
    <source>
        <dbReference type="ARBA" id="ARBA00022884"/>
    </source>
</evidence>